<keyword evidence="10" id="KW-0325">Glycoprotein</keyword>
<dbReference type="Gene3D" id="3.40.50.200">
    <property type="entry name" value="Peptidase S8/S53 domain"/>
    <property type="match status" value="1"/>
</dbReference>
<organism evidence="17 20">
    <name type="scientific">Medicago truncatula</name>
    <name type="common">Barrel medic</name>
    <name type="synonym">Medicago tribuloides</name>
    <dbReference type="NCBI Taxonomy" id="3880"/>
    <lineage>
        <taxon>Eukaryota</taxon>
        <taxon>Viridiplantae</taxon>
        <taxon>Streptophyta</taxon>
        <taxon>Embryophyta</taxon>
        <taxon>Tracheophyta</taxon>
        <taxon>Spermatophyta</taxon>
        <taxon>Magnoliopsida</taxon>
        <taxon>eudicotyledons</taxon>
        <taxon>Gunneridae</taxon>
        <taxon>Pentapetalae</taxon>
        <taxon>rosids</taxon>
        <taxon>fabids</taxon>
        <taxon>Fabales</taxon>
        <taxon>Fabaceae</taxon>
        <taxon>Papilionoideae</taxon>
        <taxon>50 kb inversion clade</taxon>
        <taxon>NPAAA clade</taxon>
        <taxon>Hologalegina</taxon>
        <taxon>IRL clade</taxon>
        <taxon>Trifolieae</taxon>
        <taxon>Medicago</taxon>
    </lineage>
</organism>
<keyword evidence="13" id="KW-0812">Transmembrane</keyword>
<dbReference type="GO" id="GO:0004252">
    <property type="term" value="F:serine-type endopeptidase activity"/>
    <property type="evidence" value="ECO:0000318"/>
    <property type="project" value="GO_Central"/>
</dbReference>
<dbReference type="GO" id="GO:0048046">
    <property type="term" value="C:apoplast"/>
    <property type="evidence" value="ECO:0007669"/>
    <property type="project" value="UniProtKB-SubCell"/>
</dbReference>
<dbReference type="InterPro" id="IPR036852">
    <property type="entry name" value="Peptidase_S8/S53_dom_sf"/>
</dbReference>
<dbReference type="CDD" id="cd04852">
    <property type="entry name" value="Peptidases_S8_3"/>
    <property type="match status" value="1"/>
</dbReference>
<feature type="active site" description="Charge relay system" evidence="11 12">
    <location>
        <position position="221"/>
    </location>
</feature>
<dbReference type="GO" id="GO:0008240">
    <property type="term" value="F:tripeptidyl-peptidase activity"/>
    <property type="evidence" value="ECO:0007669"/>
    <property type="project" value="UniProtKB-EC"/>
</dbReference>
<dbReference type="PROSITE" id="PS51892">
    <property type="entry name" value="SUBTILASE"/>
    <property type="match status" value="1"/>
</dbReference>
<dbReference type="MEROPS" id="S08.150"/>
<evidence type="ECO:0000259" key="14">
    <source>
        <dbReference type="Pfam" id="PF00082"/>
    </source>
</evidence>
<dbReference type="HOGENOM" id="CLU_000625_4_6_1"/>
<dbReference type="Pfam" id="PF17766">
    <property type="entry name" value="fn3_6"/>
    <property type="match status" value="1"/>
</dbReference>
<evidence type="ECO:0000256" key="1">
    <source>
        <dbReference type="ARBA" id="ARBA00002076"/>
    </source>
</evidence>
<reference evidence="17 20" key="2">
    <citation type="journal article" date="2014" name="BMC Genomics">
        <title>An improved genome release (version Mt4.0) for the model legume Medicago truncatula.</title>
        <authorList>
            <person name="Tang H."/>
            <person name="Krishnakumar V."/>
            <person name="Bidwell S."/>
            <person name="Rosen B."/>
            <person name="Chan A."/>
            <person name="Zhou S."/>
            <person name="Gentzbittel L."/>
            <person name="Childs K.L."/>
            <person name="Yandell M."/>
            <person name="Gundlach H."/>
            <person name="Mayer K.F."/>
            <person name="Schwartz D.C."/>
            <person name="Town C.D."/>
        </authorList>
    </citation>
    <scope>GENOME REANNOTATION</scope>
    <source>
        <strain evidence="17">A17</strain>
        <strain evidence="19 20">cv. Jemalong A17</strain>
    </source>
</reference>
<dbReference type="EMBL" id="PSQE01000001">
    <property type="protein sequence ID" value="RHN80526.1"/>
    <property type="molecule type" value="Genomic_DNA"/>
</dbReference>
<keyword evidence="4" id="KW-0052">Apoplast</keyword>
<feature type="active site" description="Charge relay system" evidence="11 12">
    <location>
        <position position="150"/>
    </location>
</feature>
<dbReference type="Gene3D" id="3.30.70.80">
    <property type="entry name" value="Peptidase S8 propeptide/proteinase inhibitor I9"/>
    <property type="match status" value="1"/>
</dbReference>
<dbReference type="GO" id="GO:0005576">
    <property type="term" value="C:extracellular region"/>
    <property type="evidence" value="ECO:0000318"/>
    <property type="project" value="GO_Central"/>
</dbReference>
<comment type="similarity">
    <text evidence="3 12">Belongs to the peptidase S8 family.</text>
</comment>
<dbReference type="AlphaFoldDB" id="A0A072VNF7"/>
<dbReference type="InterPro" id="IPR041469">
    <property type="entry name" value="Subtilisin-like_FN3"/>
</dbReference>
<evidence type="ECO:0000259" key="16">
    <source>
        <dbReference type="Pfam" id="PF17766"/>
    </source>
</evidence>
<dbReference type="KEGG" id="mtr:25484584"/>
<dbReference type="STRING" id="3880.A0A072VNF7"/>
<evidence type="ECO:0000256" key="9">
    <source>
        <dbReference type="ARBA" id="ARBA00022825"/>
    </source>
</evidence>
<dbReference type="InterPro" id="IPR034197">
    <property type="entry name" value="Peptidases_S8_3"/>
</dbReference>
<evidence type="ECO:0000313" key="18">
    <source>
        <dbReference type="EMBL" id="RHN80526.1"/>
    </source>
</evidence>
<dbReference type="EC" id="3.4.14.10" evidence="18"/>
<dbReference type="EnsemblPlants" id="KEH42928">
    <property type="protein sequence ID" value="KEH42928"/>
    <property type="gene ID" value="MTR_1g078110"/>
</dbReference>
<keyword evidence="13" id="KW-1133">Transmembrane helix</keyword>
<dbReference type="InterPro" id="IPR000209">
    <property type="entry name" value="Peptidase_S8/S53_dom"/>
</dbReference>
<name>A0A072VNF7_MEDTR</name>
<dbReference type="Gene3D" id="2.60.40.2310">
    <property type="match status" value="1"/>
</dbReference>
<dbReference type="FunFam" id="3.30.70.80:FF:000003">
    <property type="entry name" value="Subtilisin-like protease SBT1.9"/>
    <property type="match status" value="1"/>
</dbReference>
<evidence type="ECO:0000256" key="11">
    <source>
        <dbReference type="PIRSR" id="PIRSR615500-1"/>
    </source>
</evidence>
<dbReference type="PANTHER" id="PTHR10795">
    <property type="entry name" value="PROPROTEIN CONVERTASE SUBTILISIN/KEXIN"/>
    <property type="match status" value="1"/>
</dbReference>
<dbReference type="GO" id="GO:0009609">
    <property type="term" value="P:response to symbiotic bacterium"/>
    <property type="evidence" value="ECO:0007669"/>
    <property type="project" value="UniProtKB-ARBA"/>
</dbReference>
<dbReference type="SUPFAM" id="SSF52743">
    <property type="entry name" value="Subtilisin-like"/>
    <property type="match status" value="1"/>
</dbReference>
<feature type="domain" description="Subtilisin-like protease fibronectin type-III" evidence="16">
    <location>
        <begin position="651"/>
        <end position="753"/>
    </location>
</feature>
<reference evidence="19" key="3">
    <citation type="submission" date="2015-04" db="UniProtKB">
        <authorList>
            <consortium name="EnsemblPlants"/>
        </authorList>
    </citation>
    <scope>IDENTIFICATION</scope>
    <source>
        <strain evidence="19">cv. Jemalong A17</strain>
    </source>
</reference>
<dbReference type="PROSITE" id="PS00138">
    <property type="entry name" value="SUBTILASE_SER"/>
    <property type="match status" value="1"/>
</dbReference>
<evidence type="ECO:0000256" key="2">
    <source>
        <dbReference type="ARBA" id="ARBA00004271"/>
    </source>
</evidence>
<keyword evidence="5" id="KW-0964">Secreted</keyword>
<dbReference type="InterPro" id="IPR010259">
    <property type="entry name" value="S8pro/Inhibitor_I9"/>
</dbReference>
<dbReference type="InterPro" id="IPR023828">
    <property type="entry name" value="Peptidase_S8_Ser-AS"/>
</dbReference>
<evidence type="ECO:0000256" key="5">
    <source>
        <dbReference type="ARBA" id="ARBA00022525"/>
    </source>
</evidence>
<keyword evidence="6 12" id="KW-0645">Protease</keyword>
<dbReference type="Pfam" id="PF00082">
    <property type="entry name" value="Peptidase_S8"/>
    <property type="match status" value="1"/>
</dbReference>
<dbReference type="InterPro" id="IPR015500">
    <property type="entry name" value="Peptidase_S8_subtilisin-rel"/>
</dbReference>
<feature type="domain" description="Inhibitor I9" evidence="15">
    <location>
        <begin position="29"/>
        <end position="117"/>
    </location>
</feature>
<keyword evidence="7" id="KW-0732">Signal</keyword>
<evidence type="ECO:0000256" key="4">
    <source>
        <dbReference type="ARBA" id="ARBA00022523"/>
    </source>
</evidence>
<dbReference type="GO" id="GO:0009610">
    <property type="term" value="P:response to symbiotic fungus"/>
    <property type="evidence" value="ECO:0007669"/>
    <property type="project" value="UniProtKB-ARBA"/>
</dbReference>
<dbReference type="Gramene" id="rna4464">
    <property type="protein sequence ID" value="RHN80526.1"/>
    <property type="gene ID" value="gene4464"/>
</dbReference>
<dbReference type="CDD" id="cd02120">
    <property type="entry name" value="PA_subtilisin_like"/>
    <property type="match status" value="1"/>
</dbReference>
<comment type="function">
    <text evidence="1">Required for arbuscular mycorrhiza (AM) development during AM symbiosis with AM fungi (e.g. Glomeromycota intraradices).</text>
</comment>
<evidence type="ECO:0000313" key="19">
    <source>
        <dbReference type="EnsemblPlants" id="KEH42928"/>
    </source>
</evidence>
<dbReference type="InterPro" id="IPR037045">
    <property type="entry name" value="S8pro/Inhibitor_I9_sf"/>
</dbReference>
<accession>A0A072VNF7</accession>
<evidence type="ECO:0000313" key="20">
    <source>
        <dbReference type="Proteomes" id="UP000002051"/>
    </source>
</evidence>
<reference evidence="17 20" key="1">
    <citation type="journal article" date="2011" name="Nature">
        <title>The Medicago genome provides insight into the evolution of rhizobial symbioses.</title>
        <authorList>
            <person name="Young N.D."/>
            <person name="Debelle F."/>
            <person name="Oldroyd G.E."/>
            <person name="Geurts R."/>
            <person name="Cannon S.B."/>
            <person name="Udvardi M.K."/>
            <person name="Benedito V.A."/>
            <person name="Mayer K.F."/>
            <person name="Gouzy J."/>
            <person name="Schoof H."/>
            <person name="Van de Peer Y."/>
            <person name="Proost S."/>
            <person name="Cook D.R."/>
            <person name="Meyers B.C."/>
            <person name="Spannagl M."/>
            <person name="Cheung F."/>
            <person name="De Mita S."/>
            <person name="Krishnakumar V."/>
            <person name="Gundlach H."/>
            <person name="Zhou S."/>
            <person name="Mudge J."/>
            <person name="Bharti A.K."/>
            <person name="Murray J.D."/>
            <person name="Naoumkina M.A."/>
            <person name="Rosen B."/>
            <person name="Silverstein K.A."/>
            <person name="Tang H."/>
            <person name="Rombauts S."/>
            <person name="Zhao P.X."/>
            <person name="Zhou P."/>
            <person name="Barbe V."/>
            <person name="Bardou P."/>
            <person name="Bechner M."/>
            <person name="Bellec A."/>
            <person name="Berger A."/>
            <person name="Berges H."/>
            <person name="Bidwell S."/>
            <person name="Bisseling T."/>
            <person name="Choisne N."/>
            <person name="Couloux A."/>
            <person name="Denny R."/>
            <person name="Deshpande S."/>
            <person name="Dai X."/>
            <person name="Doyle J.J."/>
            <person name="Dudez A.M."/>
            <person name="Farmer A.D."/>
            <person name="Fouteau S."/>
            <person name="Franken C."/>
            <person name="Gibelin C."/>
            <person name="Gish J."/>
            <person name="Goldstein S."/>
            <person name="Gonzalez A.J."/>
            <person name="Green P.J."/>
            <person name="Hallab A."/>
            <person name="Hartog M."/>
            <person name="Hua A."/>
            <person name="Humphray S.J."/>
            <person name="Jeong D.H."/>
            <person name="Jing Y."/>
            <person name="Jocker A."/>
            <person name="Kenton S.M."/>
            <person name="Kim D.J."/>
            <person name="Klee K."/>
            <person name="Lai H."/>
            <person name="Lang C."/>
            <person name="Lin S."/>
            <person name="Macmil S.L."/>
            <person name="Magdelenat G."/>
            <person name="Matthews L."/>
            <person name="McCorrison J."/>
            <person name="Monaghan E.L."/>
            <person name="Mun J.H."/>
            <person name="Najar F.Z."/>
            <person name="Nicholson C."/>
            <person name="Noirot C."/>
            <person name="O'Bleness M."/>
            <person name="Paule C.R."/>
            <person name="Poulain J."/>
            <person name="Prion F."/>
            <person name="Qin B."/>
            <person name="Qu C."/>
            <person name="Retzel E.F."/>
            <person name="Riddle C."/>
            <person name="Sallet E."/>
            <person name="Samain S."/>
            <person name="Samson N."/>
            <person name="Sanders I."/>
            <person name="Saurat O."/>
            <person name="Scarpelli C."/>
            <person name="Schiex T."/>
            <person name="Segurens B."/>
            <person name="Severin A.J."/>
            <person name="Sherrier D.J."/>
            <person name="Shi R."/>
            <person name="Sims S."/>
            <person name="Singer S.R."/>
            <person name="Sinharoy S."/>
            <person name="Sterck L."/>
            <person name="Viollet A."/>
            <person name="Wang B.B."/>
            <person name="Wang K."/>
            <person name="Wang M."/>
            <person name="Wang X."/>
            <person name="Warfsmann J."/>
            <person name="Weissenbach J."/>
            <person name="White D.D."/>
            <person name="White J.D."/>
            <person name="Wiley G.B."/>
            <person name="Wincker P."/>
            <person name="Xing Y."/>
            <person name="Yang L."/>
            <person name="Yao Z."/>
            <person name="Ying F."/>
            <person name="Zhai J."/>
            <person name="Zhou L."/>
            <person name="Zuber A."/>
            <person name="Denarie J."/>
            <person name="Dixon R.A."/>
            <person name="May G.D."/>
            <person name="Schwartz D.C."/>
            <person name="Rogers J."/>
            <person name="Quetier F."/>
            <person name="Town C.D."/>
            <person name="Roe B.A."/>
        </authorList>
    </citation>
    <scope>NUCLEOTIDE SEQUENCE [LARGE SCALE GENOMIC DNA]</scope>
    <source>
        <strain evidence="17">A17</strain>
        <strain evidence="19 20">cv. Jemalong A17</strain>
    </source>
</reference>
<reference evidence="18" key="4">
    <citation type="journal article" date="2018" name="Nat. Plants">
        <title>Whole-genome landscape of Medicago truncatula symbiotic genes.</title>
        <authorList>
            <person name="Pecrix Y."/>
            <person name="Gamas P."/>
            <person name="Carrere S."/>
        </authorList>
    </citation>
    <scope>NUCLEOTIDE SEQUENCE</scope>
    <source>
        <tissue evidence="18">Leaves</tissue>
    </source>
</reference>
<evidence type="ECO:0000256" key="6">
    <source>
        <dbReference type="ARBA" id="ARBA00022670"/>
    </source>
</evidence>
<evidence type="ECO:0000313" key="17">
    <source>
        <dbReference type="EMBL" id="KEH42928.1"/>
    </source>
</evidence>
<dbReference type="FunFam" id="3.40.50.200:FF:000006">
    <property type="entry name" value="Subtilisin-like protease SBT1.5"/>
    <property type="match status" value="1"/>
</dbReference>
<gene>
    <name evidence="19" type="primary">25484584</name>
    <name evidence="17" type="ordered locus">MTR_1g078110</name>
    <name evidence="18" type="ORF">MtrunA17_Chr1g0189251</name>
</gene>
<evidence type="ECO:0000256" key="3">
    <source>
        <dbReference type="ARBA" id="ARBA00011073"/>
    </source>
</evidence>
<evidence type="ECO:0000256" key="8">
    <source>
        <dbReference type="ARBA" id="ARBA00022801"/>
    </source>
</evidence>
<protein>
    <submittedName>
        <fullName evidence="18">Putative tripeptidyl-peptidase II</fullName>
        <ecNumber evidence="18">3.4.14.10</ecNumber>
    </submittedName>
    <submittedName>
        <fullName evidence="17">Subtilisin-like serine protease</fullName>
    </submittedName>
</protein>
<dbReference type="Proteomes" id="UP000002051">
    <property type="component" value="Unassembled WGS sequence"/>
</dbReference>
<feature type="transmembrane region" description="Helical" evidence="13">
    <location>
        <begin position="7"/>
        <end position="27"/>
    </location>
</feature>
<dbReference type="PRINTS" id="PR00723">
    <property type="entry name" value="SUBTILISIN"/>
</dbReference>
<feature type="active site" description="Charge relay system" evidence="11 12">
    <location>
        <position position="539"/>
    </location>
</feature>
<evidence type="ECO:0000256" key="7">
    <source>
        <dbReference type="ARBA" id="ARBA00022729"/>
    </source>
</evidence>
<dbReference type="Gene3D" id="3.50.30.30">
    <property type="match status" value="1"/>
</dbReference>
<keyword evidence="9 12" id="KW-0720">Serine protease</keyword>
<dbReference type="Proteomes" id="UP000265566">
    <property type="component" value="Chromosome 1"/>
</dbReference>
<proteinExistence type="inferred from homology"/>
<dbReference type="EMBL" id="CM001217">
    <property type="protein sequence ID" value="KEH42928.1"/>
    <property type="molecule type" value="Genomic_DNA"/>
</dbReference>
<keyword evidence="13" id="KW-0472">Membrane</keyword>
<comment type="subcellular location">
    <subcellularLocation>
        <location evidence="2">Secreted</location>
        <location evidence="2">Extracellular space</location>
        <location evidence="2">Apoplast</location>
    </subcellularLocation>
</comment>
<evidence type="ECO:0000256" key="10">
    <source>
        <dbReference type="ARBA" id="ARBA00023180"/>
    </source>
</evidence>
<dbReference type="InterPro" id="IPR045051">
    <property type="entry name" value="SBT"/>
</dbReference>
<evidence type="ECO:0000256" key="12">
    <source>
        <dbReference type="PROSITE-ProRule" id="PRU01240"/>
    </source>
</evidence>
<dbReference type="Pfam" id="PF05922">
    <property type="entry name" value="Inhibitor_I9"/>
    <property type="match status" value="1"/>
</dbReference>
<keyword evidence="8 12" id="KW-0378">Hydrolase</keyword>
<keyword evidence="20" id="KW-1185">Reference proteome</keyword>
<dbReference type="OrthoDB" id="206201at2759"/>
<evidence type="ECO:0000256" key="13">
    <source>
        <dbReference type="SAM" id="Phobius"/>
    </source>
</evidence>
<evidence type="ECO:0000259" key="15">
    <source>
        <dbReference type="Pfam" id="PF05922"/>
    </source>
</evidence>
<feature type="domain" description="Peptidase S8/S53" evidence="14">
    <location>
        <begin position="141"/>
        <end position="580"/>
    </location>
</feature>
<sequence>MATNISQCILFSYITFLHLIFITLAQYDNYIIHMNLSAMPKAFSTHHTWYHSTLSSALENPQLTATNNLNSPISSKLIYTYTHVINGFSANLSPKEHESLKNAPGYISSIRDLHMKMDTTHSPQFLGLNPNIGAWHDSKFGEDIIVGVIDTGVWPESESFKDDGMTKIPSKWKGQCENSIHFNSSLCNKKLIGAKFFNRGLLAKYPNITLGLNSTRDTEGHGTHTSTTAAGSRVDHASFFGYAAGTASGIASKSHVAMYKAIWQGPLVTSDVIAAIDAAISDGVDVISLSFGINDVPLYEDAVAIATFAAMEKGVFVSTSAGNNGPALKTLHNGTPWVITVAAGTMDRDFQGTVTLGNGNKIIGLSLYVGTLSTQDVPIVFMDLCNNVYELKKVKSKIIVCEDKNGTDLFDQVNNLNAAKVFGAVLISNVSDIFYSQNSFATILVNPINGEIVKAYIKSSNSTSIASMSFMKTVFGTKPAPSVDSYSSRGPSYSCPFVLKPDITAPGTSILAAWPTNVPVMEFESHKIFSKFNLISGTSMACPHVAGVAALLKGVHSDWSPAAIRSAIMTTSDIFDNSKEQIKDIGTDKAATPFALGAGHVNPNRALDPGLVYDVGVQDYVNLLCALKYSQKNITTITRSSSNDCSKPSLDLNYPSFIAFFNDGNSSSRPIQEFRRTVTNVGDGQAIYVASIAPIKGFRVTVIPNNLVFNEKNEKLSYKLRIEVASMTKLKKVAFGYLTWMDVKHVVRSPIVVTTLKLKF</sequence>
<dbReference type="GO" id="GO:0006508">
    <property type="term" value="P:proteolysis"/>
    <property type="evidence" value="ECO:0007669"/>
    <property type="project" value="UniProtKB-KW"/>
</dbReference>